<feature type="compositionally biased region" description="Acidic residues" evidence="6">
    <location>
        <begin position="389"/>
        <end position="411"/>
    </location>
</feature>
<dbReference type="InterPro" id="IPR011009">
    <property type="entry name" value="Kinase-like_dom_sf"/>
</dbReference>
<dbReference type="Gene3D" id="3.30.200.20">
    <property type="entry name" value="Phosphorylase Kinase, domain 1"/>
    <property type="match status" value="1"/>
</dbReference>
<dbReference type="Pfam" id="PF00069">
    <property type="entry name" value="Pkinase"/>
    <property type="match status" value="1"/>
</dbReference>
<dbReference type="SUPFAM" id="SSF56112">
    <property type="entry name" value="Protein kinase-like (PK-like)"/>
    <property type="match status" value="1"/>
</dbReference>
<feature type="domain" description="Protein kinase" evidence="7">
    <location>
        <begin position="19"/>
        <end position="269"/>
    </location>
</feature>
<keyword evidence="9" id="KW-1185">Reference proteome</keyword>
<evidence type="ECO:0000256" key="1">
    <source>
        <dbReference type="ARBA" id="ARBA00022679"/>
    </source>
</evidence>
<dbReference type="GO" id="GO:0016301">
    <property type="term" value="F:kinase activity"/>
    <property type="evidence" value="ECO:0007669"/>
    <property type="project" value="UniProtKB-KW"/>
</dbReference>
<evidence type="ECO:0000313" key="9">
    <source>
        <dbReference type="Proteomes" id="UP001490330"/>
    </source>
</evidence>
<name>A0ABV1VB27_9ACTN</name>
<keyword evidence="2 5" id="KW-0547">Nucleotide-binding</keyword>
<proteinExistence type="predicted"/>
<evidence type="ECO:0000256" key="5">
    <source>
        <dbReference type="PROSITE-ProRule" id="PRU10141"/>
    </source>
</evidence>
<keyword evidence="1" id="KW-0808">Transferase</keyword>
<dbReference type="RefSeq" id="WP_350724579.1">
    <property type="nucleotide sequence ID" value="NZ_JBEPCO010000057.1"/>
</dbReference>
<dbReference type="PANTHER" id="PTHR43289:SF34">
    <property type="entry name" value="SERINE_THREONINE-PROTEIN KINASE YBDM-RELATED"/>
    <property type="match status" value="1"/>
</dbReference>
<comment type="caution">
    <text evidence="8">The sequence shown here is derived from an EMBL/GenBank/DDBJ whole genome shotgun (WGS) entry which is preliminary data.</text>
</comment>
<dbReference type="PANTHER" id="PTHR43289">
    <property type="entry name" value="MITOGEN-ACTIVATED PROTEIN KINASE KINASE KINASE 20-RELATED"/>
    <property type="match status" value="1"/>
</dbReference>
<dbReference type="CDD" id="cd14014">
    <property type="entry name" value="STKc_PknB_like"/>
    <property type="match status" value="1"/>
</dbReference>
<keyword evidence="4 5" id="KW-0067">ATP-binding</keyword>
<feature type="binding site" evidence="5">
    <location>
        <position position="47"/>
    </location>
    <ligand>
        <name>ATP</name>
        <dbReference type="ChEBI" id="CHEBI:30616"/>
    </ligand>
</feature>
<feature type="compositionally biased region" description="Basic and acidic residues" evidence="6">
    <location>
        <begin position="308"/>
        <end position="319"/>
    </location>
</feature>
<evidence type="ECO:0000256" key="2">
    <source>
        <dbReference type="ARBA" id="ARBA00022741"/>
    </source>
</evidence>
<dbReference type="SMART" id="SM00220">
    <property type="entry name" value="S_TKc"/>
    <property type="match status" value="1"/>
</dbReference>
<dbReference type="InterPro" id="IPR000719">
    <property type="entry name" value="Prot_kinase_dom"/>
</dbReference>
<dbReference type="InterPro" id="IPR017441">
    <property type="entry name" value="Protein_kinase_ATP_BS"/>
</dbReference>
<evidence type="ECO:0000313" key="8">
    <source>
        <dbReference type="EMBL" id="MER6903700.1"/>
    </source>
</evidence>
<evidence type="ECO:0000256" key="6">
    <source>
        <dbReference type="SAM" id="MobiDB-lite"/>
    </source>
</evidence>
<keyword evidence="3 8" id="KW-0418">Kinase</keyword>
<sequence length="516" mass="54699">MAGRFTPLDADDPRTVGRYEVRALIGAGGMGRVYLAFTPGGRPLAVKVVRPDYAHDPEFRRRFQREIKAARSVEGLYTAPVVDADSEATLPWLATAYVPGPSLAQAVSEHGPLPLSTVFRLIAGVAEGLAAVHARELVHRDLKPANILLADDGPRVIDFGIAHAANATSATTTGIRIGTPAFMAPEQVRGRSAGPPCDVFALGNLAAYAATGQAAFGEGNTEALFYRILHEDPDLEACPPRLREIVRPCLAKDPAKRPGVDWIMKQARRGTGGETLDLAGGWLPDTVAGSLAAYDTAKYSATATTVKRPPDPKKTKKIDAPSSSGTTSGYGWLGFLAVVVGVIVLAIGPGKVLDRLESQTADEPAVSADAGGTPSAGGEAVPSPQQPEDTPEPDEYTSEPDEYTSEPEPEDTTPAGCEDAMSGVSEYNEATDPGTAELIDLEVDLEFAAKDADDPHVSDAINDLADDMQELRTTLNDIGSANASGDTWRGDQLREYYDTVSNRMTSDFDILSDLCH</sequence>
<accession>A0ABV1VB27</accession>
<dbReference type="Proteomes" id="UP001490330">
    <property type="component" value="Unassembled WGS sequence"/>
</dbReference>
<feature type="region of interest" description="Disordered" evidence="6">
    <location>
        <begin position="301"/>
        <end position="325"/>
    </location>
</feature>
<dbReference type="PROSITE" id="PS00107">
    <property type="entry name" value="PROTEIN_KINASE_ATP"/>
    <property type="match status" value="1"/>
</dbReference>
<dbReference type="PROSITE" id="PS50011">
    <property type="entry name" value="PROTEIN_KINASE_DOM"/>
    <property type="match status" value="1"/>
</dbReference>
<dbReference type="InterPro" id="IPR008271">
    <property type="entry name" value="Ser/Thr_kinase_AS"/>
</dbReference>
<evidence type="ECO:0000256" key="4">
    <source>
        <dbReference type="ARBA" id="ARBA00022840"/>
    </source>
</evidence>
<protein>
    <submittedName>
        <fullName evidence="8">Protein kinase</fullName>
    </submittedName>
</protein>
<evidence type="ECO:0000259" key="7">
    <source>
        <dbReference type="PROSITE" id="PS50011"/>
    </source>
</evidence>
<evidence type="ECO:0000256" key="3">
    <source>
        <dbReference type="ARBA" id="ARBA00022777"/>
    </source>
</evidence>
<organism evidence="8 9">
    <name type="scientific">Streptomyces flaveolus</name>
    <dbReference type="NCBI Taxonomy" id="67297"/>
    <lineage>
        <taxon>Bacteria</taxon>
        <taxon>Bacillati</taxon>
        <taxon>Actinomycetota</taxon>
        <taxon>Actinomycetes</taxon>
        <taxon>Kitasatosporales</taxon>
        <taxon>Streptomycetaceae</taxon>
        <taxon>Streptomyces</taxon>
    </lineage>
</organism>
<dbReference type="EMBL" id="JBEPCV010000004">
    <property type="protein sequence ID" value="MER6903700.1"/>
    <property type="molecule type" value="Genomic_DNA"/>
</dbReference>
<feature type="region of interest" description="Disordered" evidence="6">
    <location>
        <begin position="362"/>
        <end position="420"/>
    </location>
</feature>
<dbReference type="PROSITE" id="PS00108">
    <property type="entry name" value="PROTEIN_KINASE_ST"/>
    <property type="match status" value="1"/>
</dbReference>
<dbReference type="Gene3D" id="1.10.510.10">
    <property type="entry name" value="Transferase(Phosphotransferase) domain 1"/>
    <property type="match status" value="1"/>
</dbReference>
<gene>
    <name evidence="8" type="ORF">ABT322_07915</name>
</gene>
<reference evidence="8 9" key="1">
    <citation type="submission" date="2024-06" db="EMBL/GenBank/DDBJ databases">
        <title>The Natural Products Discovery Center: Release of the First 8490 Sequenced Strains for Exploring Actinobacteria Biosynthetic Diversity.</title>
        <authorList>
            <person name="Kalkreuter E."/>
            <person name="Kautsar S.A."/>
            <person name="Yang D."/>
            <person name="Bader C.D."/>
            <person name="Teijaro C.N."/>
            <person name="Fluegel L."/>
            <person name="Davis C.M."/>
            <person name="Simpson J.R."/>
            <person name="Lauterbach L."/>
            <person name="Steele A.D."/>
            <person name="Gui C."/>
            <person name="Meng S."/>
            <person name="Li G."/>
            <person name="Viehrig K."/>
            <person name="Ye F."/>
            <person name="Su P."/>
            <person name="Kiefer A.F."/>
            <person name="Nichols A."/>
            <person name="Cepeda A.J."/>
            <person name="Yan W."/>
            <person name="Fan B."/>
            <person name="Jiang Y."/>
            <person name="Adhikari A."/>
            <person name="Zheng C.-J."/>
            <person name="Schuster L."/>
            <person name="Cowan T.M."/>
            <person name="Smanski M.J."/>
            <person name="Chevrette M.G."/>
            <person name="De Carvalho L.P.S."/>
            <person name="Shen B."/>
        </authorList>
    </citation>
    <scope>NUCLEOTIDE SEQUENCE [LARGE SCALE GENOMIC DNA]</scope>
    <source>
        <strain evidence="8 9">NPDC000632</strain>
    </source>
</reference>